<keyword evidence="6 7" id="KW-0066">ATP synthesis</keyword>
<dbReference type="Gene3D" id="1.10.520.20">
    <property type="entry name" value="N-terminal domain of the delta subunit of the F1F0-ATP synthase"/>
    <property type="match status" value="1"/>
</dbReference>
<evidence type="ECO:0000256" key="3">
    <source>
        <dbReference type="ARBA" id="ARBA00022781"/>
    </source>
</evidence>
<dbReference type="PRINTS" id="PR00125">
    <property type="entry name" value="ATPASEDELTA"/>
</dbReference>
<dbReference type="HAMAP" id="MF_01416">
    <property type="entry name" value="ATP_synth_delta_bact"/>
    <property type="match status" value="1"/>
</dbReference>
<dbReference type="RefSeq" id="WP_166507669.1">
    <property type="nucleotide sequence ID" value="NZ_CP043026.1"/>
</dbReference>
<keyword evidence="4 7" id="KW-0406">Ion transport</keyword>
<dbReference type="SUPFAM" id="SSF47928">
    <property type="entry name" value="N-terminal domain of the delta subunit of the F1F0-ATP synthase"/>
    <property type="match status" value="1"/>
</dbReference>
<dbReference type="EMBL" id="CP043026">
    <property type="protein sequence ID" value="QEH61274.1"/>
    <property type="molecule type" value="Genomic_DNA"/>
</dbReference>
<gene>
    <name evidence="7 8" type="primary">atpH</name>
    <name evidence="8" type="ORF">SCHIN_v1c00760</name>
</gene>
<dbReference type="NCBIfam" id="NF009975">
    <property type="entry name" value="PRK13436.1"/>
    <property type="match status" value="1"/>
</dbReference>
<dbReference type="PANTHER" id="PTHR11910">
    <property type="entry name" value="ATP SYNTHASE DELTA CHAIN"/>
    <property type="match status" value="1"/>
</dbReference>
<name>A0A5B9Y2H9_9MOLU</name>
<evidence type="ECO:0000256" key="6">
    <source>
        <dbReference type="ARBA" id="ARBA00023310"/>
    </source>
</evidence>
<comment type="subcellular location">
    <subcellularLocation>
        <location evidence="7">Cell membrane</location>
        <topology evidence="7">Peripheral membrane protein</topology>
    </subcellularLocation>
    <subcellularLocation>
        <location evidence="1">Membrane</location>
    </subcellularLocation>
</comment>
<comment type="function">
    <text evidence="7">F(1)F(0) ATP synthase produces ATP from ADP in the presence of a proton or sodium gradient. F-type ATPases consist of two structural domains, F(1) containing the extramembraneous catalytic core and F(0) containing the membrane proton channel, linked together by a central stalk and a peripheral stalk. During catalysis, ATP synthesis in the catalytic domain of F(1) is coupled via a rotary mechanism of the central stalk subunits to proton translocation.</text>
</comment>
<dbReference type="Pfam" id="PF00213">
    <property type="entry name" value="OSCP"/>
    <property type="match status" value="1"/>
</dbReference>
<organism evidence="8 9">
    <name type="scientific">Spiroplasma chinense</name>
    <dbReference type="NCBI Taxonomy" id="216932"/>
    <lineage>
        <taxon>Bacteria</taxon>
        <taxon>Bacillati</taxon>
        <taxon>Mycoplasmatota</taxon>
        <taxon>Mollicutes</taxon>
        <taxon>Entomoplasmatales</taxon>
        <taxon>Spiroplasmataceae</taxon>
        <taxon>Spiroplasma</taxon>
    </lineage>
</organism>
<evidence type="ECO:0000313" key="8">
    <source>
        <dbReference type="EMBL" id="QEH61274.1"/>
    </source>
</evidence>
<evidence type="ECO:0000256" key="5">
    <source>
        <dbReference type="ARBA" id="ARBA00023136"/>
    </source>
</evidence>
<dbReference type="NCBIfam" id="TIGR01145">
    <property type="entry name" value="ATP_synt_delta"/>
    <property type="match status" value="1"/>
</dbReference>
<dbReference type="KEGG" id="schi:SCHIN_v1c00760"/>
<dbReference type="InterPro" id="IPR000711">
    <property type="entry name" value="ATPase_OSCP/dsu"/>
</dbReference>
<keyword evidence="2 7" id="KW-0813">Transport</keyword>
<dbReference type="InterPro" id="IPR026015">
    <property type="entry name" value="ATP_synth_OSCP/delta_N_sf"/>
</dbReference>
<dbReference type="Proteomes" id="UP000323144">
    <property type="component" value="Chromosome"/>
</dbReference>
<dbReference type="GO" id="GO:0046933">
    <property type="term" value="F:proton-transporting ATP synthase activity, rotational mechanism"/>
    <property type="evidence" value="ECO:0007669"/>
    <property type="project" value="UniProtKB-UniRule"/>
</dbReference>
<evidence type="ECO:0000256" key="2">
    <source>
        <dbReference type="ARBA" id="ARBA00022448"/>
    </source>
</evidence>
<evidence type="ECO:0000313" key="9">
    <source>
        <dbReference type="Proteomes" id="UP000323144"/>
    </source>
</evidence>
<reference evidence="8 9" key="1">
    <citation type="submission" date="2019-08" db="EMBL/GenBank/DDBJ databases">
        <title>Complete genome sequence of Spiroplasma chinense CCH (DSM 19755).</title>
        <authorList>
            <person name="Shen H.-Y."/>
            <person name="Lin Y.-C."/>
            <person name="Chou L."/>
            <person name="Kuo C.-H."/>
        </authorList>
    </citation>
    <scope>NUCLEOTIDE SEQUENCE [LARGE SCALE GENOMIC DNA]</scope>
    <source>
        <strain evidence="8 9">CCH</strain>
    </source>
</reference>
<evidence type="ECO:0000256" key="7">
    <source>
        <dbReference type="HAMAP-Rule" id="MF_01416"/>
    </source>
</evidence>
<sequence>MLVKESLLKNWSKAICELAVENKKTKEFLDTAYDLKVIFSRNPEFLAFLTNRNILLETRLELLDKVFKKDLDKEFLNILKLLTERGLIENAKQIFKQVVKDLLAQTNTVKGIVYSVEELNKKTIEDIQKKLEKKLNKAVILENEIRKELISGIRVVVDGQKYDSSMQGKIEDMKKTILQNRK</sequence>
<accession>A0A5B9Y2H9</accession>
<protein>
    <recommendedName>
        <fullName evidence="7">ATP synthase subunit delta</fullName>
    </recommendedName>
    <alternativeName>
        <fullName evidence="7">ATP synthase F(1) sector subunit delta</fullName>
    </alternativeName>
    <alternativeName>
        <fullName evidence="7">F-type ATPase subunit delta</fullName>
        <shortName evidence="7">F-ATPase subunit delta</shortName>
    </alternativeName>
</protein>
<evidence type="ECO:0000256" key="1">
    <source>
        <dbReference type="ARBA" id="ARBA00004370"/>
    </source>
</evidence>
<keyword evidence="9" id="KW-1185">Reference proteome</keyword>
<evidence type="ECO:0000256" key="4">
    <source>
        <dbReference type="ARBA" id="ARBA00023065"/>
    </source>
</evidence>
<comment type="function">
    <text evidence="7">This protein is part of the stalk that links CF(0) to CF(1). It either transmits conformational changes from CF(0) to CF(1) or is implicated in proton conduction.</text>
</comment>
<keyword evidence="5 7" id="KW-0472">Membrane</keyword>
<keyword evidence="7" id="KW-0139">CF(1)</keyword>
<keyword evidence="7" id="KW-1003">Cell membrane</keyword>
<proteinExistence type="inferred from homology"/>
<keyword evidence="3 7" id="KW-0375">Hydrogen ion transport</keyword>
<dbReference type="AlphaFoldDB" id="A0A5B9Y2H9"/>
<dbReference type="GO" id="GO:0045259">
    <property type="term" value="C:proton-transporting ATP synthase complex"/>
    <property type="evidence" value="ECO:0007669"/>
    <property type="project" value="UniProtKB-KW"/>
</dbReference>
<dbReference type="GO" id="GO:0005886">
    <property type="term" value="C:plasma membrane"/>
    <property type="evidence" value="ECO:0007669"/>
    <property type="project" value="UniProtKB-SubCell"/>
</dbReference>
<comment type="similarity">
    <text evidence="7">Belongs to the ATPase delta chain family.</text>
</comment>